<feature type="compositionally biased region" description="Acidic residues" evidence="1">
    <location>
        <begin position="280"/>
        <end position="291"/>
    </location>
</feature>
<keyword evidence="2" id="KW-0812">Transmembrane</keyword>
<gene>
    <name evidence="3" type="ORF">KDK95_02235</name>
</gene>
<feature type="transmembrane region" description="Helical" evidence="2">
    <location>
        <begin position="392"/>
        <end position="415"/>
    </location>
</feature>
<dbReference type="NCBIfam" id="NF038012">
    <property type="entry name" value="DMT_1"/>
    <property type="match status" value="1"/>
</dbReference>
<feature type="transmembrane region" description="Helical" evidence="2">
    <location>
        <begin position="46"/>
        <end position="68"/>
    </location>
</feature>
<feature type="transmembrane region" description="Helical" evidence="2">
    <location>
        <begin position="133"/>
        <end position="153"/>
    </location>
</feature>
<feature type="transmembrane region" description="Helical" evidence="2">
    <location>
        <begin position="604"/>
        <end position="622"/>
    </location>
</feature>
<feature type="transmembrane region" description="Helical" evidence="2">
    <location>
        <begin position="474"/>
        <end position="495"/>
    </location>
</feature>
<sequence length="668" mass="70470">MLSALLAVLAAFASGLASVLQRKEARDRPASESLSWRLLWHLVRRPVWLAGIACLTAGFLLQAVALGLGRISVVESLLVLDLPVALVFSPLILHGRHLRAREWAAVAAMVGGLAGLLLSLSPSGGTGASVSGVTWALAVGANALLVLACVLWARSMPEGTRKAAVLGVAVGCGFGMTAALVKGASAASGIGGLFTRWQLYAVIITGAGSLFLLQSAVRAGRLLAAQPGLSLGDPVISILWGSLVFRETMRGGWLIVAAAASAALVGGAVVVLARSPLLADDQDEPDEQDEPESGRRDRPGERARRSGRSSRSRRKDTADAPGPRRAVAAGWTRWWQAVRRHAAVPYVQRRAHEIAGVLIAAAVLDLAAAFGLARVAGFRVLRHTLAHFEPLWLIAAAAGLAVSFAGFAASCRVIYRAEGGPDPGRRRMTAVTVVGHGGLLAHGRGGLDRDTLRAAGASDREARMRANVLAGMELAVLGYLGTAVSVAVLVLGLTAPPTDFTLPWAVIPIPATAAALAFTAWLRPRLRTGSRRQESLAMLLDSALVIRTLLLRPRKYGVAVLGMLVFWLGEAFSVWAAVAAFGFLMDWAALAVGFATGMLFSRRVGPLAGAGLLMVVLPFTLWHSGAPVAMAVAAVFVYRALSLWLPFPFALVYLPELRRLKPYRTQRS</sequence>
<name>A0A941EC17_9ACTN</name>
<feature type="transmembrane region" description="Helical" evidence="2">
    <location>
        <begin position="354"/>
        <end position="372"/>
    </location>
</feature>
<feature type="compositionally biased region" description="Basic residues" evidence="1">
    <location>
        <begin position="305"/>
        <end position="314"/>
    </location>
</feature>
<feature type="region of interest" description="Disordered" evidence="1">
    <location>
        <begin position="280"/>
        <end position="325"/>
    </location>
</feature>
<organism evidence="3 4">
    <name type="scientific">Actinospica acidithermotolerans</name>
    <dbReference type="NCBI Taxonomy" id="2828514"/>
    <lineage>
        <taxon>Bacteria</taxon>
        <taxon>Bacillati</taxon>
        <taxon>Actinomycetota</taxon>
        <taxon>Actinomycetes</taxon>
        <taxon>Catenulisporales</taxon>
        <taxon>Actinospicaceae</taxon>
        <taxon>Actinospica</taxon>
    </lineage>
</organism>
<dbReference type="PANTHER" id="PTHR40761">
    <property type="entry name" value="CONSERVED INTEGRAL MEMBRANE ALANINE VALINE AND LEUCINE RICH PROTEIN-RELATED"/>
    <property type="match status" value="1"/>
</dbReference>
<proteinExistence type="predicted"/>
<keyword evidence="4" id="KW-1185">Reference proteome</keyword>
<evidence type="ECO:0000256" key="2">
    <source>
        <dbReference type="SAM" id="Phobius"/>
    </source>
</evidence>
<keyword evidence="2" id="KW-1133">Transmembrane helix</keyword>
<comment type="caution">
    <text evidence="3">The sequence shown here is derived from an EMBL/GenBank/DDBJ whole genome shotgun (WGS) entry which is preliminary data.</text>
</comment>
<evidence type="ECO:0000256" key="1">
    <source>
        <dbReference type="SAM" id="MobiDB-lite"/>
    </source>
</evidence>
<feature type="transmembrane region" description="Helical" evidence="2">
    <location>
        <begin position="501"/>
        <end position="522"/>
    </location>
</feature>
<dbReference type="AlphaFoldDB" id="A0A941EC17"/>
<accession>A0A941EC17</accession>
<keyword evidence="2" id="KW-0472">Membrane</keyword>
<reference evidence="3" key="1">
    <citation type="submission" date="2021-04" db="EMBL/GenBank/DDBJ databases">
        <title>Genome based classification of Actinospica acidithermotolerans sp. nov., an actinobacterium isolated from an Indonesian hot spring.</title>
        <authorList>
            <person name="Kusuma A.B."/>
            <person name="Putra K.E."/>
            <person name="Nafisah S."/>
            <person name="Loh J."/>
            <person name="Nouioui I."/>
            <person name="Goodfellow M."/>
        </authorList>
    </citation>
    <scope>NUCLEOTIDE SEQUENCE</scope>
    <source>
        <strain evidence="3">MGRD01-02</strain>
    </source>
</reference>
<evidence type="ECO:0000313" key="4">
    <source>
        <dbReference type="Proteomes" id="UP000676325"/>
    </source>
</evidence>
<feature type="transmembrane region" description="Helical" evidence="2">
    <location>
        <begin position="251"/>
        <end position="273"/>
    </location>
</feature>
<dbReference type="EMBL" id="JAGSOH010000003">
    <property type="protein sequence ID" value="MBR7825109.1"/>
    <property type="molecule type" value="Genomic_DNA"/>
</dbReference>
<feature type="compositionally biased region" description="Basic and acidic residues" evidence="1">
    <location>
        <begin position="292"/>
        <end position="304"/>
    </location>
</feature>
<evidence type="ECO:0000313" key="3">
    <source>
        <dbReference type="EMBL" id="MBR7825109.1"/>
    </source>
</evidence>
<dbReference type="RefSeq" id="WP_212516268.1">
    <property type="nucleotide sequence ID" value="NZ_JAGSOH010000003.1"/>
</dbReference>
<feature type="transmembrane region" description="Helical" evidence="2">
    <location>
        <begin position="165"/>
        <end position="185"/>
    </location>
</feature>
<dbReference type="Proteomes" id="UP000676325">
    <property type="component" value="Unassembled WGS sequence"/>
</dbReference>
<feature type="transmembrane region" description="Helical" evidence="2">
    <location>
        <begin position="103"/>
        <end position="121"/>
    </location>
</feature>
<feature type="transmembrane region" description="Helical" evidence="2">
    <location>
        <begin position="197"/>
        <end position="217"/>
    </location>
</feature>
<protein>
    <submittedName>
        <fullName evidence="3">DMT family transporter</fullName>
    </submittedName>
</protein>
<feature type="transmembrane region" description="Helical" evidence="2">
    <location>
        <begin position="229"/>
        <end position="245"/>
    </location>
</feature>
<dbReference type="PANTHER" id="PTHR40761:SF1">
    <property type="entry name" value="CONSERVED INTEGRAL MEMBRANE ALANINE VALINE AND LEUCINE RICH PROTEIN-RELATED"/>
    <property type="match status" value="1"/>
</dbReference>
<feature type="transmembrane region" description="Helical" evidence="2">
    <location>
        <begin position="628"/>
        <end position="654"/>
    </location>
</feature>